<protein>
    <submittedName>
        <fullName evidence="2">Uncharacterized protein</fullName>
    </submittedName>
</protein>
<keyword evidence="3" id="KW-1185">Reference proteome</keyword>
<feature type="compositionally biased region" description="Polar residues" evidence="1">
    <location>
        <begin position="106"/>
        <end position="115"/>
    </location>
</feature>
<gene>
    <name evidence="2" type="ORF">H1R20_g680</name>
</gene>
<feature type="compositionally biased region" description="Low complexity" evidence="1">
    <location>
        <begin position="116"/>
        <end position="125"/>
    </location>
</feature>
<organism evidence="2 3">
    <name type="scientific">Candolleomyces eurysporus</name>
    <dbReference type="NCBI Taxonomy" id="2828524"/>
    <lineage>
        <taxon>Eukaryota</taxon>
        <taxon>Fungi</taxon>
        <taxon>Dikarya</taxon>
        <taxon>Basidiomycota</taxon>
        <taxon>Agaricomycotina</taxon>
        <taxon>Agaricomycetes</taxon>
        <taxon>Agaricomycetidae</taxon>
        <taxon>Agaricales</taxon>
        <taxon>Agaricineae</taxon>
        <taxon>Psathyrellaceae</taxon>
        <taxon>Candolleomyces</taxon>
    </lineage>
</organism>
<dbReference type="OrthoDB" id="2723779at2759"/>
<sequence length="165" mass="18687">MSVLVNVMDLEPIDEWKINVRKRIEGDLSPMAKDARDQLRANIRSNPEEENWFRAEYQRTMDDIRRLAKEQFQEELERERQERRWAAGMSWETDWVESPREEQETIYPQTKQSENGPVPDGAIGAADGGPTGTSSRAQTMVADGSGAKLVKWPAGPSVLVPTMGV</sequence>
<evidence type="ECO:0000256" key="1">
    <source>
        <dbReference type="SAM" id="MobiDB-lite"/>
    </source>
</evidence>
<proteinExistence type="predicted"/>
<evidence type="ECO:0000313" key="2">
    <source>
        <dbReference type="EMBL" id="KAJ2936414.1"/>
    </source>
</evidence>
<dbReference type="AlphaFoldDB" id="A0A9W8MPY4"/>
<dbReference type="Proteomes" id="UP001140091">
    <property type="component" value="Unassembled WGS sequence"/>
</dbReference>
<feature type="non-terminal residue" evidence="2">
    <location>
        <position position="165"/>
    </location>
</feature>
<dbReference type="EMBL" id="JANBPK010000071">
    <property type="protein sequence ID" value="KAJ2936414.1"/>
    <property type="molecule type" value="Genomic_DNA"/>
</dbReference>
<reference evidence="2" key="1">
    <citation type="submission" date="2022-06" db="EMBL/GenBank/DDBJ databases">
        <title>Genome Sequence of Candolleomyces eurysporus.</title>
        <authorList>
            <person name="Buettner E."/>
        </authorList>
    </citation>
    <scope>NUCLEOTIDE SEQUENCE</scope>
    <source>
        <strain evidence="2">VTCC 930004</strain>
    </source>
</reference>
<feature type="region of interest" description="Disordered" evidence="1">
    <location>
        <begin position="94"/>
        <end position="138"/>
    </location>
</feature>
<comment type="caution">
    <text evidence="2">The sequence shown here is derived from an EMBL/GenBank/DDBJ whole genome shotgun (WGS) entry which is preliminary data.</text>
</comment>
<name>A0A9W8MPY4_9AGAR</name>
<evidence type="ECO:0000313" key="3">
    <source>
        <dbReference type="Proteomes" id="UP001140091"/>
    </source>
</evidence>
<accession>A0A9W8MPY4</accession>